<keyword evidence="3" id="KW-1185">Reference proteome</keyword>
<protein>
    <submittedName>
        <fullName evidence="2">Uncharacterized protein</fullName>
    </submittedName>
</protein>
<dbReference type="Proteomes" id="UP001252186">
    <property type="component" value="Unassembled WGS sequence"/>
</dbReference>
<evidence type="ECO:0000256" key="1">
    <source>
        <dbReference type="SAM" id="Phobius"/>
    </source>
</evidence>
<keyword evidence="1" id="KW-1133">Transmembrane helix</keyword>
<name>A0ABU2Y2Y6_9FLAO</name>
<comment type="caution">
    <text evidence="2">The sequence shown here is derived from an EMBL/GenBank/DDBJ whole genome shotgun (WGS) entry which is preliminary data.</text>
</comment>
<sequence>MKRPRKYKDYYDYYKNRTSFPDASTGIFFIAICVVAYFVYKWFFV</sequence>
<proteinExistence type="predicted"/>
<reference evidence="2 3" key="1">
    <citation type="submission" date="2023-09" db="EMBL/GenBank/DDBJ databases">
        <authorList>
            <person name="Rey-Velasco X."/>
        </authorList>
    </citation>
    <scope>NUCLEOTIDE SEQUENCE [LARGE SCALE GENOMIC DNA]</scope>
    <source>
        <strain evidence="2 3">P050</strain>
    </source>
</reference>
<dbReference type="RefSeq" id="WP_311591985.1">
    <property type="nucleotide sequence ID" value="NZ_JAVRHV010000001.1"/>
</dbReference>
<accession>A0ABU2Y2Y6</accession>
<evidence type="ECO:0000313" key="2">
    <source>
        <dbReference type="EMBL" id="MDT0552150.1"/>
    </source>
</evidence>
<keyword evidence="1" id="KW-0812">Transmembrane</keyword>
<organism evidence="2 3">
    <name type="scientific">Urechidicola vernalis</name>
    <dbReference type="NCBI Taxonomy" id="3075600"/>
    <lineage>
        <taxon>Bacteria</taxon>
        <taxon>Pseudomonadati</taxon>
        <taxon>Bacteroidota</taxon>
        <taxon>Flavobacteriia</taxon>
        <taxon>Flavobacteriales</taxon>
        <taxon>Flavobacteriaceae</taxon>
        <taxon>Urechidicola</taxon>
    </lineage>
</organism>
<dbReference type="EMBL" id="JAVRHV010000001">
    <property type="protein sequence ID" value="MDT0552150.1"/>
    <property type="molecule type" value="Genomic_DNA"/>
</dbReference>
<evidence type="ECO:0000313" key="3">
    <source>
        <dbReference type="Proteomes" id="UP001252186"/>
    </source>
</evidence>
<gene>
    <name evidence="2" type="ORF">RM519_02720</name>
</gene>
<feature type="transmembrane region" description="Helical" evidence="1">
    <location>
        <begin position="20"/>
        <end position="40"/>
    </location>
</feature>
<keyword evidence="1" id="KW-0472">Membrane</keyword>